<organism evidence="2 3">
    <name type="scientific">Aquabacter spiritensis</name>
    <dbReference type="NCBI Taxonomy" id="933073"/>
    <lineage>
        <taxon>Bacteria</taxon>
        <taxon>Pseudomonadati</taxon>
        <taxon>Pseudomonadota</taxon>
        <taxon>Alphaproteobacteria</taxon>
        <taxon>Hyphomicrobiales</taxon>
        <taxon>Xanthobacteraceae</taxon>
        <taxon>Aquabacter</taxon>
    </lineage>
</organism>
<evidence type="ECO:0000313" key="3">
    <source>
        <dbReference type="Proteomes" id="UP000294664"/>
    </source>
</evidence>
<reference evidence="2 3" key="1">
    <citation type="submission" date="2019-03" db="EMBL/GenBank/DDBJ databases">
        <title>Genomic Encyclopedia of Type Strains, Phase IV (KMG-IV): sequencing the most valuable type-strain genomes for metagenomic binning, comparative biology and taxonomic classification.</title>
        <authorList>
            <person name="Goeker M."/>
        </authorList>
    </citation>
    <scope>NUCLEOTIDE SEQUENCE [LARGE SCALE GENOMIC DNA]</scope>
    <source>
        <strain evidence="2 3">DSM 9035</strain>
    </source>
</reference>
<dbReference type="AlphaFoldDB" id="A0A4R3M031"/>
<dbReference type="EMBL" id="SMAI01000003">
    <property type="protein sequence ID" value="TCT06063.1"/>
    <property type="molecule type" value="Genomic_DNA"/>
</dbReference>
<accession>A0A4R3M031</accession>
<dbReference type="Pfam" id="PF12172">
    <property type="entry name" value="zf-ChsH2"/>
    <property type="match status" value="1"/>
</dbReference>
<keyword evidence="3" id="KW-1185">Reference proteome</keyword>
<sequence length="106" mass="11541">MTPGVTVWRCTACGSLFFPRRLLCATCHSPDFAEAQAVAARIEEITEIRHVLGQTHWAPRRLANVRTADGLAFTVGLLDGSQEGEEIALFQDGTAPFGRRLKESAA</sequence>
<name>A0A4R3M031_9HYPH</name>
<feature type="domain" description="ChsH2 rubredoxin-like zinc ribbon" evidence="1">
    <location>
        <begin position="9"/>
        <end position="32"/>
    </location>
</feature>
<protein>
    <submittedName>
        <fullName evidence="2">Rubredoxin-like zinc ribbon protein</fullName>
    </submittedName>
</protein>
<evidence type="ECO:0000259" key="1">
    <source>
        <dbReference type="Pfam" id="PF12172"/>
    </source>
</evidence>
<dbReference type="InterPro" id="IPR022002">
    <property type="entry name" value="ChsH2_Znr"/>
</dbReference>
<proteinExistence type="predicted"/>
<evidence type="ECO:0000313" key="2">
    <source>
        <dbReference type="EMBL" id="TCT06063.1"/>
    </source>
</evidence>
<gene>
    <name evidence="2" type="ORF">EDC64_103167</name>
</gene>
<dbReference type="SUPFAM" id="SSF50249">
    <property type="entry name" value="Nucleic acid-binding proteins"/>
    <property type="match status" value="1"/>
</dbReference>
<dbReference type="Proteomes" id="UP000294664">
    <property type="component" value="Unassembled WGS sequence"/>
</dbReference>
<dbReference type="OrthoDB" id="7595207at2"/>
<dbReference type="RefSeq" id="WP_132030587.1">
    <property type="nucleotide sequence ID" value="NZ_SMAI01000003.1"/>
</dbReference>
<comment type="caution">
    <text evidence="2">The sequence shown here is derived from an EMBL/GenBank/DDBJ whole genome shotgun (WGS) entry which is preliminary data.</text>
</comment>
<dbReference type="InterPro" id="IPR012340">
    <property type="entry name" value="NA-bd_OB-fold"/>
</dbReference>